<dbReference type="AlphaFoldDB" id="A0A0A9DPX0"/>
<dbReference type="EMBL" id="GBRH01212063">
    <property type="protein sequence ID" value="JAD85832.1"/>
    <property type="molecule type" value="Transcribed_RNA"/>
</dbReference>
<protein>
    <submittedName>
        <fullName evidence="1">Uncharacterized protein</fullName>
    </submittedName>
</protein>
<reference evidence="1" key="2">
    <citation type="journal article" date="2015" name="Data Brief">
        <title>Shoot transcriptome of the giant reed, Arundo donax.</title>
        <authorList>
            <person name="Barrero R.A."/>
            <person name="Guerrero F.D."/>
            <person name="Moolhuijzen P."/>
            <person name="Goolsby J.A."/>
            <person name="Tidwell J."/>
            <person name="Bellgard S.E."/>
            <person name="Bellgard M.I."/>
        </authorList>
    </citation>
    <scope>NUCLEOTIDE SEQUENCE</scope>
    <source>
        <tissue evidence="1">Shoot tissue taken approximately 20 cm above the soil surface</tissue>
    </source>
</reference>
<name>A0A0A9DPX0_ARUDO</name>
<organism evidence="1">
    <name type="scientific">Arundo donax</name>
    <name type="common">Giant reed</name>
    <name type="synonym">Donax arundinaceus</name>
    <dbReference type="NCBI Taxonomy" id="35708"/>
    <lineage>
        <taxon>Eukaryota</taxon>
        <taxon>Viridiplantae</taxon>
        <taxon>Streptophyta</taxon>
        <taxon>Embryophyta</taxon>
        <taxon>Tracheophyta</taxon>
        <taxon>Spermatophyta</taxon>
        <taxon>Magnoliopsida</taxon>
        <taxon>Liliopsida</taxon>
        <taxon>Poales</taxon>
        <taxon>Poaceae</taxon>
        <taxon>PACMAD clade</taxon>
        <taxon>Arundinoideae</taxon>
        <taxon>Arundineae</taxon>
        <taxon>Arundo</taxon>
    </lineage>
</organism>
<sequence>MTSEHMTFSQRTKGHIMAQEQQIFTTERVHRTLIITIENTSSGYGKTILLFLQTPNFSHSIA</sequence>
<reference evidence="1" key="1">
    <citation type="submission" date="2014-09" db="EMBL/GenBank/DDBJ databases">
        <authorList>
            <person name="Magalhaes I.L.F."/>
            <person name="Oliveira U."/>
            <person name="Santos F.R."/>
            <person name="Vidigal T.H.D.A."/>
            <person name="Brescovit A.D."/>
            <person name="Santos A.J."/>
        </authorList>
    </citation>
    <scope>NUCLEOTIDE SEQUENCE</scope>
    <source>
        <tissue evidence="1">Shoot tissue taken approximately 20 cm above the soil surface</tissue>
    </source>
</reference>
<proteinExistence type="predicted"/>
<accession>A0A0A9DPX0</accession>
<evidence type="ECO:0000313" key="1">
    <source>
        <dbReference type="EMBL" id="JAD85832.1"/>
    </source>
</evidence>